<evidence type="ECO:0008006" key="4">
    <source>
        <dbReference type="Google" id="ProtNLM"/>
    </source>
</evidence>
<protein>
    <recommendedName>
        <fullName evidence="4">DUF2795 domain-containing protein</fullName>
    </recommendedName>
</protein>
<accession>A0ABQ6II54</accession>
<feature type="region of interest" description="Disordered" evidence="1">
    <location>
        <begin position="1"/>
        <end position="56"/>
    </location>
</feature>
<evidence type="ECO:0000313" key="3">
    <source>
        <dbReference type="Proteomes" id="UP001157125"/>
    </source>
</evidence>
<name>A0ABQ6II54_9MICO</name>
<keyword evidence="3" id="KW-1185">Reference proteome</keyword>
<comment type="caution">
    <text evidence="2">The sequence shown here is derived from an EMBL/GenBank/DDBJ whole genome shotgun (WGS) entry which is preliminary data.</text>
</comment>
<reference evidence="3" key="1">
    <citation type="journal article" date="2019" name="Int. J. Syst. Evol. Microbiol.">
        <title>The Global Catalogue of Microorganisms (GCM) 10K type strain sequencing project: providing services to taxonomists for standard genome sequencing and annotation.</title>
        <authorList>
            <consortium name="The Broad Institute Genomics Platform"/>
            <consortium name="The Broad Institute Genome Sequencing Center for Infectious Disease"/>
            <person name="Wu L."/>
            <person name="Ma J."/>
        </authorList>
    </citation>
    <scope>NUCLEOTIDE SEQUENCE [LARGE SCALE GENOMIC DNA]</scope>
    <source>
        <strain evidence="3">NBRC 112299</strain>
    </source>
</reference>
<evidence type="ECO:0000313" key="2">
    <source>
        <dbReference type="EMBL" id="GMA36990.1"/>
    </source>
</evidence>
<evidence type="ECO:0000256" key="1">
    <source>
        <dbReference type="SAM" id="MobiDB-lite"/>
    </source>
</evidence>
<proteinExistence type="predicted"/>
<organism evidence="2 3">
    <name type="scientific">Demequina litorisediminis</name>
    <dbReference type="NCBI Taxonomy" id="1849022"/>
    <lineage>
        <taxon>Bacteria</taxon>
        <taxon>Bacillati</taxon>
        <taxon>Actinomycetota</taxon>
        <taxon>Actinomycetes</taxon>
        <taxon>Micrococcales</taxon>
        <taxon>Demequinaceae</taxon>
        <taxon>Demequina</taxon>
    </lineage>
</organism>
<dbReference type="Proteomes" id="UP001157125">
    <property type="component" value="Unassembled WGS sequence"/>
</dbReference>
<dbReference type="EMBL" id="BSUN01000001">
    <property type="protein sequence ID" value="GMA36990.1"/>
    <property type="molecule type" value="Genomic_DNA"/>
</dbReference>
<sequence>MNVTDEADGTAGRVASAPSVSPVTGYLGSRRAGEGGGAGGERRAWKTVPMPDTSDLVLGGLTPDEAEREIYQHILSRNPEHDFEPTLDRVREACELLGDPQSPSR</sequence>
<gene>
    <name evidence="2" type="ORF">GCM10025876_31940</name>
</gene>